<feature type="transmembrane region" description="Helical" evidence="10">
    <location>
        <begin position="68"/>
        <end position="89"/>
    </location>
</feature>
<feature type="transmembrane region" description="Helical" evidence="10">
    <location>
        <begin position="148"/>
        <end position="168"/>
    </location>
</feature>
<dbReference type="EMBL" id="JAAWVQ010050763">
    <property type="protein sequence ID" value="MBN3275454.1"/>
    <property type="molecule type" value="Genomic_DNA"/>
</dbReference>
<evidence type="ECO:0000313" key="12">
    <source>
        <dbReference type="EMBL" id="MBN3275454.1"/>
    </source>
</evidence>
<comment type="similarity">
    <text evidence="8">Belongs to the chemokine-like receptor (CMKLR) family.</text>
</comment>
<evidence type="ECO:0000256" key="3">
    <source>
        <dbReference type="ARBA" id="ARBA00022989"/>
    </source>
</evidence>
<feature type="transmembrane region" description="Helical" evidence="10">
    <location>
        <begin position="30"/>
        <end position="56"/>
    </location>
</feature>
<dbReference type="Gene3D" id="1.20.1070.10">
    <property type="entry name" value="Rhodopsin 7-helix transmembrane proteins"/>
    <property type="match status" value="1"/>
</dbReference>
<feature type="transmembrane region" description="Helical" evidence="10">
    <location>
        <begin position="285"/>
        <end position="304"/>
    </location>
</feature>
<dbReference type="InterPro" id="IPR000826">
    <property type="entry name" value="Formyl_rcpt-rel"/>
</dbReference>
<name>A0ABS2XMB4_POLSP</name>
<keyword evidence="7 9" id="KW-0807">Transducer</keyword>
<dbReference type="PRINTS" id="PR00237">
    <property type="entry name" value="GPCRRHODOPSN"/>
</dbReference>
<feature type="transmembrane region" description="Helical" evidence="10">
    <location>
        <begin position="208"/>
        <end position="230"/>
    </location>
</feature>
<feature type="domain" description="G-protein coupled receptors family 1 profile" evidence="11">
    <location>
        <begin position="49"/>
        <end position="297"/>
    </location>
</feature>
<dbReference type="InterPro" id="IPR000276">
    <property type="entry name" value="GPCR_Rhodpsn"/>
</dbReference>
<evidence type="ECO:0000256" key="7">
    <source>
        <dbReference type="ARBA" id="ARBA00023224"/>
    </source>
</evidence>
<evidence type="ECO:0000256" key="6">
    <source>
        <dbReference type="ARBA" id="ARBA00023170"/>
    </source>
</evidence>
<dbReference type="PANTHER" id="PTHR24225:SF24">
    <property type="entry name" value="G-PROTEIN COUPLED RECEPTORS FAMILY 1 PROFILE DOMAIN-CONTAINING PROTEIN"/>
    <property type="match status" value="1"/>
</dbReference>
<evidence type="ECO:0000256" key="1">
    <source>
        <dbReference type="ARBA" id="ARBA00004141"/>
    </source>
</evidence>
<feature type="non-terminal residue" evidence="12">
    <location>
        <position position="1"/>
    </location>
</feature>
<evidence type="ECO:0000256" key="5">
    <source>
        <dbReference type="ARBA" id="ARBA00023136"/>
    </source>
</evidence>
<dbReference type="PANTHER" id="PTHR24225">
    <property type="entry name" value="CHEMOTACTIC RECEPTOR"/>
    <property type="match status" value="1"/>
</dbReference>
<keyword evidence="4 9" id="KW-0297">G-protein coupled receptor</keyword>
<evidence type="ECO:0000256" key="9">
    <source>
        <dbReference type="RuleBase" id="RU000688"/>
    </source>
</evidence>
<dbReference type="Pfam" id="PF00001">
    <property type="entry name" value="7tm_1"/>
    <property type="match status" value="1"/>
</dbReference>
<gene>
    <name evidence="12" type="primary">Fpr2</name>
    <name evidence="12" type="ORF">GTO93_0001937</name>
</gene>
<feature type="non-terminal residue" evidence="12">
    <location>
        <position position="351"/>
    </location>
</feature>
<keyword evidence="2 9" id="KW-0812">Transmembrane</keyword>
<dbReference type="PRINTS" id="PR00526">
    <property type="entry name" value="FMETLEUPHER"/>
</dbReference>
<comment type="similarity">
    <text evidence="9">Belongs to the G-protein coupled receptor 1 family.</text>
</comment>
<dbReference type="CDD" id="cd14974">
    <property type="entry name" value="7tmA_Anaphylatoxin_R-like"/>
    <property type="match status" value="1"/>
</dbReference>
<organism evidence="12 13">
    <name type="scientific">Polyodon spathula</name>
    <name type="common">North American paddlefish</name>
    <name type="synonym">Squalus spathula</name>
    <dbReference type="NCBI Taxonomy" id="7913"/>
    <lineage>
        <taxon>Eukaryota</taxon>
        <taxon>Metazoa</taxon>
        <taxon>Chordata</taxon>
        <taxon>Craniata</taxon>
        <taxon>Vertebrata</taxon>
        <taxon>Euteleostomi</taxon>
        <taxon>Actinopterygii</taxon>
        <taxon>Chondrostei</taxon>
        <taxon>Acipenseriformes</taxon>
        <taxon>Polyodontidae</taxon>
        <taxon>Polyodon</taxon>
    </lineage>
</organism>
<evidence type="ECO:0000259" key="11">
    <source>
        <dbReference type="PROSITE" id="PS50262"/>
    </source>
</evidence>
<sequence length="351" mass="40067">MEELDITLAPSSFSSHLKRGLNSSSQAEEVMHIVAAAVYTLIFLLGTTGNGLVIWITGFKMSRTVNTIWFLNLAIADFIFAALRPFAVVREAMRSHWPFGSTLCKVNGFVKYLNMYASVFILTTISIDRYVLVVHPVWSRNNRSTRKASIIAIVVWIIATFFSVPYIFLRDAVMDSRDQNKTRCDFSFLFEDSDDKRRINLALYVTRFTFGFLVPFLVITTCYVSICFKIKDRNWSNSNRPFIIIVATIVTFFVCWVPYHVFNFLKTTNLPKQFLEVGYRISTSIAYLNSCLNPLMYLFVGYSFRERAGVSLLSALKSVFADDPNQAKLNLSSESVRLTLRKMTGTLTSKE</sequence>
<reference evidence="12" key="1">
    <citation type="journal article" date="2021" name="Cell">
        <title>Tracing the genetic footprints of vertebrate landing in non-teleost ray-finned fishes.</title>
        <authorList>
            <person name="Bi X."/>
            <person name="Wang K."/>
            <person name="Yang L."/>
            <person name="Pan H."/>
            <person name="Jiang H."/>
            <person name="Wei Q."/>
            <person name="Fang M."/>
            <person name="Yu H."/>
            <person name="Zhu C."/>
            <person name="Cai Y."/>
            <person name="He Y."/>
            <person name="Gan X."/>
            <person name="Zeng H."/>
            <person name="Yu D."/>
            <person name="Zhu Y."/>
            <person name="Jiang H."/>
            <person name="Qiu Q."/>
            <person name="Yang H."/>
            <person name="Zhang Y.E."/>
            <person name="Wang W."/>
            <person name="Zhu M."/>
            <person name="He S."/>
            <person name="Zhang G."/>
        </authorList>
    </citation>
    <scope>NUCLEOTIDE SEQUENCE</scope>
    <source>
        <strain evidence="12">Pddl_001</strain>
    </source>
</reference>
<comment type="subcellular location">
    <subcellularLocation>
        <location evidence="1">Membrane</location>
        <topology evidence="1">Multi-pass membrane protein</topology>
    </subcellularLocation>
</comment>
<keyword evidence="3 10" id="KW-1133">Transmembrane helix</keyword>
<evidence type="ECO:0000256" key="2">
    <source>
        <dbReference type="ARBA" id="ARBA00022692"/>
    </source>
</evidence>
<feature type="transmembrane region" description="Helical" evidence="10">
    <location>
        <begin position="109"/>
        <end position="127"/>
    </location>
</feature>
<protein>
    <submittedName>
        <fullName evidence="12">FPR2 protein</fullName>
    </submittedName>
</protein>
<proteinExistence type="inferred from homology"/>
<dbReference type="PROSITE" id="PS00237">
    <property type="entry name" value="G_PROTEIN_RECEP_F1_1"/>
    <property type="match status" value="1"/>
</dbReference>
<evidence type="ECO:0000256" key="8">
    <source>
        <dbReference type="ARBA" id="ARBA00025736"/>
    </source>
</evidence>
<dbReference type="InterPro" id="IPR017452">
    <property type="entry name" value="GPCR_Rhodpsn_7TM"/>
</dbReference>
<dbReference type="Proteomes" id="UP001166093">
    <property type="component" value="Unassembled WGS sequence"/>
</dbReference>
<keyword evidence="6 9" id="KW-0675">Receptor</keyword>
<keyword evidence="13" id="KW-1185">Reference proteome</keyword>
<dbReference type="PROSITE" id="PS50262">
    <property type="entry name" value="G_PROTEIN_RECEP_F1_2"/>
    <property type="match status" value="1"/>
</dbReference>
<evidence type="ECO:0000313" key="13">
    <source>
        <dbReference type="Proteomes" id="UP001166093"/>
    </source>
</evidence>
<keyword evidence="5 10" id="KW-0472">Membrane</keyword>
<evidence type="ECO:0000256" key="10">
    <source>
        <dbReference type="SAM" id="Phobius"/>
    </source>
</evidence>
<comment type="caution">
    <text evidence="12">The sequence shown here is derived from an EMBL/GenBank/DDBJ whole genome shotgun (WGS) entry which is preliminary data.</text>
</comment>
<dbReference type="SUPFAM" id="SSF81321">
    <property type="entry name" value="Family A G protein-coupled receptor-like"/>
    <property type="match status" value="1"/>
</dbReference>
<evidence type="ECO:0000256" key="4">
    <source>
        <dbReference type="ARBA" id="ARBA00023040"/>
    </source>
</evidence>
<feature type="transmembrane region" description="Helical" evidence="10">
    <location>
        <begin position="242"/>
        <end position="265"/>
    </location>
</feature>
<accession>A0ABS2XMB4</accession>